<protein>
    <recommendedName>
        <fullName evidence="3">DUF1907 domain-containing protein</fullName>
    </recommendedName>
</protein>
<dbReference type="Pfam" id="PF00725">
    <property type="entry name" value="3HCDH"/>
    <property type="match status" value="1"/>
</dbReference>
<dbReference type="GO" id="GO:0006631">
    <property type="term" value="P:fatty acid metabolic process"/>
    <property type="evidence" value="ECO:0007669"/>
    <property type="project" value="InterPro"/>
</dbReference>
<evidence type="ECO:0000313" key="5">
    <source>
        <dbReference type="EMBL" id="CAF3768444.1"/>
    </source>
</evidence>
<dbReference type="PROSITE" id="PS00067">
    <property type="entry name" value="3HCDH"/>
    <property type="match status" value="1"/>
</dbReference>
<dbReference type="InterPro" id="IPR006108">
    <property type="entry name" value="3HC_DH_C"/>
</dbReference>
<feature type="domain" description="DUF1907" evidence="3">
    <location>
        <begin position="337"/>
        <end position="629"/>
    </location>
</feature>
<dbReference type="AlphaFoldDB" id="A0A814GIH6"/>
<dbReference type="InterPro" id="IPR006176">
    <property type="entry name" value="3-OHacyl-CoA_DH_NAD-bd"/>
</dbReference>
<dbReference type="NCBIfam" id="NF004783">
    <property type="entry name" value="PRK06129.1"/>
    <property type="match status" value="1"/>
</dbReference>
<dbReference type="Proteomes" id="UP000681722">
    <property type="component" value="Unassembled WGS sequence"/>
</dbReference>
<dbReference type="InterPro" id="IPR015021">
    <property type="entry name" value="C11orf54_DUF1907"/>
</dbReference>
<dbReference type="InterPro" id="IPR008927">
    <property type="entry name" value="6-PGluconate_DH-like_C_sf"/>
</dbReference>
<keyword evidence="6" id="KW-1185">Reference proteome</keyword>
<dbReference type="PANTHER" id="PTHR48075:SF1">
    <property type="entry name" value="LAMBDA-CRYSTALLIN HOMOLOG"/>
    <property type="match status" value="1"/>
</dbReference>
<comment type="similarity">
    <text evidence="1">Belongs to the 3-hydroxyacyl-CoA dehydrogenase family.</text>
</comment>
<sequence length="632" mass="71825">MLNYAIIGSGLIGRCWAVMFARAQNNVFLYDSSPSALTDALCNIEQQLEQLAKYNLLYNQQPQDILKRITTVTKIVDLFSLNEIHHVQECIPEDLDLKIQLFTELDRLVKDTAILASSTSCLMPSAFTKNLQTRHRCIVAHPLNPPTGIPVVEIVGSEWTDKKYVDLAVERYKSLGMHPIRLKKEVDGFVMNRMQYAVLASALSLVEDGIIEPEDVDLAMTSGLACRWSFMGPFQTIDLNAPCGVKDYFARYGSTMKRVLADMSYPHDWSQSTVDKIDAHFRQKYPITNDSLQERKLWRDDRLLEITKHKSSYSDRSYRIVRHSLESVESYDSILKAIENELKQVYRQVQVNLIEPEQAKHLDFTQEPWNLASKGIGTNAVMCQLGGPKNVEKVNGHSVIFDLESVLSQIGHKEEQSFIFGPGAAYSQIFDCNAELALNTVVNSYNKIKNNHSYASIIQKQTQQQQQLPYCSEKIGPYLHMMVTNGAQSVPLIEIKVSQRYRVENGDSENNFISTIRRGLKELPSACVLGGVFRLEEGTIKAHVMPDFKHEDLLTREQVNSWLKFYEMKAPLICLSVVMSENMSKVGFHGEHTHFFSKHGHCGHYHYDITPDSVSYHGYFVPCIEAIQIDPV</sequence>
<evidence type="ECO:0000256" key="2">
    <source>
        <dbReference type="ARBA" id="ARBA00023002"/>
    </source>
</evidence>
<dbReference type="SUPFAM" id="SSF48179">
    <property type="entry name" value="6-phosphogluconate dehydrogenase C-terminal domain-like"/>
    <property type="match status" value="1"/>
</dbReference>
<dbReference type="EMBL" id="CAJNOQ010003128">
    <property type="protein sequence ID" value="CAF0996872.1"/>
    <property type="molecule type" value="Genomic_DNA"/>
</dbReference>
<evidence type="ECO:0000313" key="6">
    <source>
        <dbReference type="Proteomes" id="UP000663829"/>
    </source>
</evidence>
<dbReference type="GO" id="GO:0050104">
    <property type="term" value="F:L-gulonate 3-dehydrogenase activity"/>
    <property type="evidence" value="ECO:0007669"/>
    <property type="project" value="TreeGrafter"/>
</dbReference>
<dbReference type="PANTHER" id="PTHR48075">
    <property type="entry name" value="3-HYDROXYACYL-COA DEHYDROGENASE FAMILY PROTEIN"/>
    <property type="match status" value="1"/>
</dbReference>
<proteinExistence type="inferred from homology"/>
<accession>A0A814GIH6</accession>
<dbReference type="EMBL" id="CAJOBC010003128">
    <property type="protein sequence ID" value="CAF3768444.1"/>
    <property type="molecule type" value="Genomic_DNA"/>
</dbReference>
<evidence type="ECO:0000259" key="3">
    <source>
        <dbReference type="SMART" id="SM01168"/>
    </source>
</evidence>
<dbReference type="Proteomes" id="UP000663829">
    <property type="component" value="Unassembled WGS sequence"/>
</dbReference>
<evidence type="ECO:0000313" key="4">
    <source>
        <dbReference type="EMBL" id="CAF0996872.1"/>
    </source>
</evidence>
<reference evidence="4" key="1">
    <citation type="submission" date="2021-02" db="EMBL/GenBank/DDBJ databases">
        <authorList>
            <person name="Nowell W R."/>
        </authorList>
    </citation>
    <scope>NUCLEOTIDE SEQUENCE</scope>
</reference>
<dbReference type="OrthoDB" id="2021159at2759"/>
<dbReference type="InterPro" id="IPR013328">
    <property type="entry name" value="6PGD_dom2"/>
</dbReference>
<dbReference type="Pfam" id="PF08925">
    <property type="entry name" value="DUF1907"/>
    <property type="match status" value="1"/>
</dbReference>
<dbReference type="Pfam" id="PF02737">
    <property type="entry name" value="3HCDH_N"/>
    <property type="match status" value="1"/>
</dbReference>
<dbReference type="InterPro" id="IPR006180">
    <property type="entry name" value="3-OHacyl-CoA_DH_CS"/>
</dbReference>
<organism evidence="4 6">
    <name type="scientific">Didymodactylos carnosus</name>
    <dbReference type="NCBI Taxonomy" id="1234261"/>
    <lineage>
        <taxon>Eukaryota</taxon>
        <taxon>Metazoa</taxon>
        <taxon>Spiralia</taxon>
        <taxon>Gnathifera</taxon>
        <taxon>Rotifera</taxon>
        <taxon>Eurotatoria</taxon>
        <taxon>Bdelloidea</taxon>
        <taxon>Philodinida</taxon>
        <taxon>Philodinidae</taxon>
        <taxon>Didymodactylos</taxon>
    </lineage>
</organism>
<keyword evidence="2" id="KW-0560">Oxidoreductase</keyword>
<dbReference type="SMART" id="SM01168">
    <property type="entry name" value="DUF1907"/>
    <property type="match status" value="1"/>
</dbReference>
<dbReference type="Gene3D" id="3.40.50.720">
    <property type="entry name" value="NAD(P)-binding Rossmann-like Domain"/>
    <property type="match status" value="1"/>
</dbReference>
<dbReference type="SUPFAM" id="SSF51735">
    <property type="entry name" value="NAD(P)-binding Rossmann-fold domains"/>
    <property type="match status" value="1"/>
</dbReference>
<dbReference type="Gene3D" id="1.10.1040.10">
    <property type="entry name" value="N-(1-d-carboxylethyl)-l-norvaline Dehydrogenase, domain 2"/>
    <property type="match status" value="1"/>
</dbReference>
<dbReference type="GO" id="GO:0070403">
    <property type="term" value="F:NAD+ binding"/>
    <property type="evidence" value="ECO:0007669"/>
    <property type="project" value="InterPro"/>
</dbReference>
<dbReference type="SUPFAM" id="SSF117856">
    <property type="entry name" value="AF0104/ALDC/Ptd012-like"/>
    <property type="match status" value="1"/>
</dbReference>
<dbReference type="GO" id="GO:0005634">
    <property type="term" value="C:nucleus"/>
    <property type="evidence" value="ECO:0007669"/>
    <property type="project" value="InterPro"/>
</dbReference>
<gene>
    <name evidence="4" type="ORF">GPM918_LOCUS13546</name>
    <name evidence="5" type="ORF">SRO942_LOCUS13546</name>
</gene>
<dbReference type="InterPro" id="IPR036291">
    <property type="entry name" value="NAD(P)-bd_dom_sf"/>
</dbReference>
<comment type="caution">
    <text evidence="4">The sequence shown here is derived from an EMBL/GenBank/DDBJ whole genome shotgun (WGS) entry which is preliminary data.</text>
</comment>
<name>A0A814GIH6_9BILA</name>
<evidence type="ECO:0000256" key="1">
    <source>
        <dbReference type="ARBA" id="ARBA00009463"/>
    </source>
</evidence>